<evidence type="ECO:0000313" key="1">
    <source>
        <dbReference type="EMBL" id="RHW43480.1"/>
    </source>
</evidence>
<accession>A0A417Z004</accession>
<dbReference type="EMBL" id="QWEG01000001">
    <property type="protein sequence ID" value="RHW43480.1"/>
    <property type="molecule type" value="Genomic_DNA"/>
</dbReference>
<reference evidence="1 2" key="1">
    <citation type="journal article" date="2017" name="Int. J. Syst. Evol. Microbiol.">
        <title>Bacillus notoginsengisoli sp. nov., a novel bacterium isolated from the rhizosphere of Panax notoginseng.</title>
        <authorList>
            <person name="Zhang M.Y."/>
            <person name="Cheng J."/>
            <person name="Cai Y."/>
            <person name="Zhang T.Y."/>
            <person name="Wu Y.Y."/>
            <person name="Manikprabhu D."/>
            <person name="Li W.J."/>
            <person name="Zhang Y.X."/>
        </authorList>
    </citation>
    <scope>NUCLEOTIDE SEQUENCE [LARGE SCALE GENOMIC DNA]</scope>
    <source>
        <strain evidence="1 2">JCM 30743</strain>
    </source>
</reference>
<evidence type="ECO:0000313" key="2">
    <source>
        <dbReference type="Proteomes" id="UP000284416"/>
    </source>
</evidence>
<protein>
    <submittedName>
        <fullName evidence="1">Uncharacterized protein</fullName>
    </submittedName>
</protein>
<gene>
    <name evidence="1" type="ORF">D1B31_02145</name>
</gene>
<organism evidence="1 2">
    <name type="scientific">Neobacillus notoginsengisoli</name>
    <dbReference type="NCBI Taxonomy" id="1578198"/>
    <lineage>
        <taxon>Bacteria</taxon>
        <taxon>Bacillati</taxon>
        <taxon>Bacillota</taxon>
        <taxon>Bacilli</taxon>
        <taxon>Bacillales</taxon>
        <taxon>Bacillaceae</taxon>
        <taxon>Neobacillus</taxon>
    </lineage>
</organism>
<sequence length="90" mass="10505">MFFHAENLNKKLSITEISHFFIIARTIPFGKLNNKNKIAYSRFPGFTGSKQDYRKSAWHSPEYVEIFIDKKLGVTSTYTESPILSLKFIR</sequence>
<keyword evidence="2" id="KW-1185">Reference proteome</keyword>
<proteinExistence type="predicted"/>
<name>A0A417Z004_9BACI</name>
<dbReference type="Proteomes" id="UP000284416">
    <property type="component" value="Unassembled WGS sequence"/>
</dbReference>
<comment type="caution">
    <text evidence="1">The sequence shown here is derived from an EMBL/GenBank/DDBJ whole genome shotgun (WGS) entry which is preliminary data.</text>
</comment>
<dbReference type="AlphaFoldDB" id="A0A417Z004"/>